<keyword evidence="12" id="KW-0902">Two-component regulatory system</keyword>
<dbReference type="EMBL" id="JBHTKL010000005">
    <property type="protein sequence ID" value="MFD1019967.1"/>
    <property type="molecule type" value="Genomic_DNA"/>
</dbReference>
<dbReference type="SUPFAM" id="SSF47384">
    <property type="entry name" value="Homodimeric domain of signal transducing histidine kinase"/>
    <property type="match status" value="1"/>
</dbReference>
<keyword evidence="4" id="KW-1003">Cell membrane</keyword>
<evidence type="ECO:0000256" key="1">
    <source>
        <dbReference type="ARBA" id="ARBA00000085"/>
    </source>
</evidence>
<reference evidence="18" key="1">
    <citation type="journal article" date="2019" name="Int. J. Syst. Evol. Microbiol.">
        <title>The Global Catalogue of Microorganisms (GCM) 10K type strain sequencing project: providing services to taxonomists for standard genome sequencing and annotation.</title>
        <authorList>
            <consortium name="The Broad Institute Genomics Platform"/>
            <consortium name="The Broad Institute Genome Sequencing Center for Infectious Disease"/>
            <person name="Wu L."/>
            <person name="Ma J."/>
        </authorList>
    </citation>
    <scope>NUCLEOTIDE SEQUENCE [LARGE SCALE GENOMIC DNA]</scope>
    <source>
        <strain evidence="18">CCUG 56607</strain>
    </source>
</reference>
<sequence>MKLLHQLNTAFTLLIVIVMSITAFFLYSLLLNTLIADEQRQLEDKGDLLIELLNEPNDPLRISQLQQLVQDSDLRLLMFDRQKREILFSTLPAATTADWANRYDEELHEEDMWESDGESYVVHNIDFTPQNNGVVLVLATPLDDLQAIQTMFAMRMVAVLLIGLIIAIIISYFFTKRLVTPLTRLKHELKKIERRQFSDLQAVNATGEIKDVERGVRQMAEELDKYIRSQKLFFQNASHELKTPLMSIQGYAEGIKDGVFTGESAEKGLKVMINETERLKKIVNEMILLAKLDSNENIYHPENVEAKEMIRQAKDRLFPLANEKGIVLQEYLESCKLYIDPEKVLQALINIIGNAVRHAHHQVTVSSEIEDQNYVIRIEDDGEGISEQLLPQLFQRFIKGKEGETGLGLAISRAIIERSGGSIHAANRTNHTGAIFTIRMPVPVRETQDE</sequence>
<feature type="transmembrane region" description="Helical" evidence="14">
    <location>
        <begin position="152"/>
        <end position="174"/>
    </location>
</feature>
<dbReference type="GO" id="GO:0016301">
    <property type="term" value="F:kinase activity"/>
    <property type="evidence" value="ECO:0007669"/>
    <property type="project" value="UniProtKB-KW"/>
</dbReference>
<dbReference type="InterPro" id="IPR050398">
    <property type="entry name" value="HssS/ArlS-like"/>
</dbReference>
<evidence type="ECO:0000256" key="3">
    <source>
        <dbReference type="ARBA" id="ARBA00012438"/>
    </source>
</evidence>
<dbReference type="SUPFAM" id="SSF55874">
    <property type="entry name" value="ATPase domain of HSP90 chaperone/DNA topoisomerase II/histidine kinase"/>
    <property type="match status" value="1"/>
</dbReference>
<dbReference type="PROSITE" id="PS50109">
    <property type="entry name" value="HIS_KIN"/>
    <property type="match status" value="1"/>
</dbReference>
<evidence type="ECO:0000313" key="18">
    <source>
        <dbReference type="Proteomes" id="UP001596990"/>
    </source>
</evidence>
<evidence type="ECO:0000256" key="14">
    <source>
        <dbReference type="SAM" id="Phobius"/>
    </source>
</evidence>
<dbReference type="EC" id="2.7.13.3" evidence="3"/>
<evidence type="ECO:0000259" key="16">
    <source>
        <dbReference type="PROSITE" id="PS50885"/>
    </source>
</evidence>
<dbReference type="InterPro" id="IPR036097">
    <property type="entry name" value="HisK_dim/P_sf"/>
</dbReference>
<evidence type="ECO:0000256" key="12">
    <source>
        <dbReference type="ARBA" id="ARBA00023012"/>
    </source>
</evidence>
<feature type="domain" description="Histidine kinase" evidence="15">
    <location>
        <begin position="236"/>
        <end position="444"/>
    </location>
</feature>
<comment type="catalytic activity">
    <reaction evidence="1">
        <text>ATP + protein L-histidine = ADP + protein N-phospho-L-histidine.</text>
        <dbReference type="EC" id="2.7.13.3"/>
    </reaction>
</comment>
<dbReference type="PRINTS" id="PR00344">
    <property type="entry name" value="BCTRLSENSOR"/>
</dbReference>
<evidence type="ECO:0000256" key="10">
    <source>
        <dbReference type="ARBA" id="ARBA00022840"/>
    </source>
</evidence>
<dbReference type="RefSeq" id="WP_386060744.1">
    <property type="nucleotide sequence ID" value="NZ_JBHTKL010000005.1"/>
</dbReference>
<keyword evidence="10" id="KW-0067">ATP-binding</keyword>
<evidence type="ECO:0000256" key="5">
    <source>
        <dbReference type="ARBA" id="ARBA00022553"/>
    </source>
</evidence>
<keyword evidence="5" id="KW-0597">Phosphoprotein</keyword>
<dbReference type="InterPro" id="IPR003660">
    <property type="entry name" value="HAMP_dom"/>
</dbReference>
<gene>
    <name evidence="17" type="ORF">ACFQ2J_12345</name>
</gene>
<evidence type="ECO:0000256" key="6">
    <source>
        <dbReference type="ARBA" id="ARBA00022679"/>
    </source>
</evidence>
<evidence type="ECO:0000256" key="8">
    <source>
        <dbReference type="ARBA" id="ARBA00022741"/>
    </source>
</evidence>
<dbReference type="PANTHER" id="PTHR45528">
    <property type="entry name" value="SENSOR HISTIDINE KINASE CPXA"/>
    <property type="match status" value="1"/>
</dbReference>
<evidence type="ECO:0000313" key="17">
    <source>
        <dbReference type="EMBL" id="MFD1019967.1"/>
    </source>
</evidence>
<dbReference type="InterPro" id="IPR005467">
    <property type="entry name" value="His_kinase_dom"/>
</dbReference>
<name>A0ABW3L2I5_9BACI</name>
<feature type="transmembrane region" description="Helical" evidence="14">
    <location>
        <begin position="12"/>
        <end position="35"/>
    </location>
</feature>
<evidence type="ECO:0000256" key="13">
    <source>
        <dbReference type="ARBA" id="ARBA00023136"/>
    </source>
</evidence>
<dbReference type="Gene3D" id="1.10.287.130">
    <property type="match status" value="1"/>
</dbReference>
<proteinExistence type="predicted"/>
<feature type="domain" description="HAMP" evidence="16">
    <location>
        <begin position="176"/>
        <end position="228"/>
    </location>
</feature>
<dbReference type="Gene3D" id="6.10.340.10">
    <property type="match status" value="1"/>
</dbReference>
<dbReference type="PANTHER" id="PTHR45528:SF1">
    <property type="entry name" value="SENSOR HISTIDINE KINASE CPXA"/>
    <property type="match status" value="1"/>
</dbReference>
<evidence type="ECO:0000256" key="4">
    <source>
        <dbReference type="ARBA" id="ARBA00022475"/>
    </source>
</evidence>
<dbReference type="InterPro" id="IPR003594">
    <property type="entry name" value="HATPase_dom"/>
</dbReference>
<keyword evidence="13 14" id="KW-0472">Membrane</keyword>
<dbReference type="SMART" id="SM00387">
    <property type="entry name" value="HATPase_c"/>
    <property type="match status" value="1"/>
</dbReference>
<comment type="caution">
    <text evidence="17">The sequence shown here is derived from an EMBL/GenBank/DDBJ whole genome shotgun (WGS) entry which is preliminary data.</text>
</comment>
<keyword evidence="8" id="KW-0547">Nucleotide-binding</keyword>
<dbReference type="Proteomes" id="UP001596990">
    <property type="component" value="Unassembled WGS sequence"/>
</dbReference>
<dbReference type="Pfam" id="PF02518">
    <property type="entry name" value="HATPase_c"/>
    <property type="match status" value="1"/>
</dbReference>
<dbReference type="InterPro" id="IPR003661">
    <property type="entry name" value="HisK_dim/P_dom"/>
</dbReference>
<dbReference type="Gene3D" id="3.30.565.10">
    <property type="entry name" value="Histidine kinase-like ATPase, C-terminal domain"/>
    <property type="match status" value="1"/>
</dbReference>
<keyword evidence="6" id="KW-0808">Transferase</keyword>
<evidence type="ECO:0000256" key="2">
    <source>
        <dbReference type="ARBA" id="ARBA00004651"/>
    </source>
</evidence>
<evidence type="ECO:0000259" key="15">
    <source>
        <dbReference type="PROSITE" id="PS50109"/>
    </source>
</evidence>
<keyword evidence="18" id="KW-1185">Reference proteome</keyword>
<dbReference type="PROSITE" id="PS50885">
    <property type="entry name" value="HAMP"/>
    <property type="match status" value="1"/>
</dbReference>
<dbReference type="Pfam" id="PF00512">
    <property type="entry name" value="HisKA"/>
    <property type="match status" value="1"/>
</dbReference>
<accession>A0ABW3L2I5</accession>
<dbReference type="InterPro" id="IPR004358">
    <property type="entry name" value="Sig_transdc_His_kin-like_C"/>
</dbReference>
<dbReference type="InterPro" id="IPR036890">
    <property type="entry name" value="HATPase_C_sf"/>
</dbReference>
<evidence type="ECO:0000256" key="7">
    <source>
        <dbReference type="ARBA" id="ARBA00022692"/>
    </source>
</evidence>
<protein>
    <recommendedName>
        <fullName evidence="3">histidine kinase</fullName>
        <ecNumber evidence="3">2.7.13.3</ecNumber>
    </recommendedName>
</protein>
<evidence type="ECO:0000256" key="9">
    <source>
        <dbReference type="ARBA" id="ARBA00022777"/>
    </source>
</evidence>
<dbReference type="SMART" id="SM00388">
    <property type="entry name" value="HisKA"/>
    <property type="match status" value="1"/>
</dbReference>
<comment type="subcellular location">
    <subcellularLocation>
        <location evidence="2">Cell membrane</location>
        <topology evidence="2">Multi-pass membrane protein</topology>
    </subcellularLocation>
</comment>
<dbReference type="CDD" id="cd00082">
    <property type="entry name" value="HisKA"/>
    <property type="match status" value="1"/>
</dbReference>
<keyword evidence="11 14" id="KW-1133">Transmembrane helix</keyword>
<evidence type="ECO:0000256" key="11">
    <source>
        <dbReference type="ARBA" id="ARBA00022989"/>
    </source>
</evidence>
<organism evidence="17 18">
    <name type="scientific">Thalassobacillus hwangdonensis</name>
    <dbReference type="NCBI Taxonomy" id="546108"/>
    <lineage>
        <taxon>Bacteria</taxon>
        <taxon>Bacillati</taxon>
        <taxon>Bacillota</taxon>
        <taxon>Bacilli</taxon>
        <taxon>Bacillales</taxon>
        <taxon>Bacillaceae</taxon>
        <taxon>Thalassobacillus</taxon>
    </lineage>
</organism>
<keyword evidence="7 14" id="KW-0812">Transmembrane</keyword>
<keyword evidence="9 17" id="KW-0418">Kinase</keyword>